<evidence type="ECO:0000313" key="3">
    <source>
        <dbReference type="Proteomes" id="UP001233999"/>
    </source>
</evidence>
<feature type="transmembrane region" description="Helical" evidence="1">
    <location>
        <begin position="25"/>
        <end position="54"/>
    </location>
</feature>
<name>A0AAD8EP26_DIPPU</name>
<reference evidence="2" key="1">
    <citation type="journal article" date="2023" name="IScience">
        <title>Live-bearing cockroach genome reveals convergent evolutionary mechanisms linked to viviparity in insects and beyond.</title>
        <authorList>
            <person name="Fouks B."/>
            <person name="Harrison M.C."/>
            <person name="Mikhailova A.A."/>
            <person name="Marchal E."/>
            <person name="English S."/>
            <person name="Carruthers M."/>
            <person name="Jennings E.C."/>
            <person name="Chiamaka E.L."/>
            <person name="Frigard R.A."/>
            <person name="Pippel M."/>
            <person name="Attardo G.M."/>
            <person name="Benoit J.B."/>
            <person name="Bornberg-Bauer E."/>
            <person name="Tobe S.S."/>
        </authorList>
    </citation>
    <scope>NUCLEOTIDE SEQUENCE</scope>
    <source>
        <strain evidence="2">Stay&amp;Tobe</strain>
    </source>
</reference>
<dbReference type="Proteomes" id="UP001233999">
    <property type="component" value="Unassembled WGS sequence"/>
</dbReference>
<gene>
    <name evidence="2" type="ORF">L9F63_011266</name>
</gene>
<accession>A0AAD8EP26</accession>
<feature type="non-terminal residue" evidence="2">
    <location>
        <position position="80"/>
    </location>
</feature>
<keyword evidence="1" id="KW-1133">Transmembrane helix</keyword>
<dbReference type="EMBL" id="JASPKZ010001581">
    <property type="protein sequence ID" value="KAJ9597865.1"/>
    <property type="molecule type" value="Genomic_DNA"/>
</dbReference>
<proteinExistence type="predicted"/>
<dbReference type="AlphaFoldDB" id="A0AAD8EP26"/>
<evidence type="ECO:0000256" key="1">
    <source>
        <dbReference type="SAM" id="Phobius"/>
    </source>
</evidence>
<feature type="non-terminal residue" evidence="2">
    <location>
        <position position="1"/>
    </location>
</feature>
<keyword evidence="1" id="KW-0472">Membrane</keyword>
<evidence type="ECO:0000313" key="2">
    <source>
        <dbReference type="EMBL" id="KAJ9597865.1"/>
    </source>
</evidence>
<reference evidence="2" key="2">
    <citation type="submission" date="2023-05" db="EMBL/GenBank/DDBJ databases">
        <authorList>
            <person name="Fouks B."/>
        </authorList>
    </citation>
    <scope>NUCLEOTIDE SEQUENCE</scope>
    <source>
        <strain evidence="2">Stay&amp;Tobe</strain>
        <tissue evidence="2">Testes</tissue>
    </source>
</reference>
<sequence length="80" mass="8954">SFYIFVMCRYSTFFYSSTAGTSIAFVYNAIVLLFNCNIIIVFSLCNCNVIAVFVRNTYSVSSMISPPIPAIALQMDPKNE</sequence>
<protein>
    <submittedName>
        <fullName evidence="2">Uncharacterized protein</fullName>
    </submittedName>
</protein>
<comment type="caution">
    <text evidence="2">The sequence shown here is derived from an EMBL/GenBank/DDBJ whole genome shotgun (WGS) entry which is preliminary data.</text>
</comment>
<organism evidence="2 3">
    <name type="scientific">Diploptera punctata</name>
    <name type="common">Pacific beetle cockroach</name>
    <dbReference type="NCBI Taxonomy" id="6984"/>
    <lineage>
        <taxon>Eukaryota</taxon>
        <taxon>Metazoa</taxon>
        <taxon>Ecdysozoa</taxon>
        <taxon>Arthropoda</taxon>
        <taxon>Hexapoda</taxon>
        <taxon>Insecta</taxon>
        <taxon>Pterygota</taxon>
        <taxon>Neoptera</taxon>
        <taxon>Polyneoptera</taxon>
        <taxon>Dictyoptera</taxon>
        <taxon>Blattodea</taxon>
        <taxon>Blaberoidea</taxon>
        <taxon>Blaberidae</taxon>
        <taxon>Diplopterinae</taxon>
        <taxon>Diploptera</taxon>
    </lineage>
</organism>
<keyword evidence="3" id="KW-1185">Reference proteome</keyword>
<keyword evidence="1" id="KW-0812">Transmembrane</keyword>